<evidence type="ECO:0008006" key="4">
    <source>
        <dbReference type="Google" id="ProtNLM"/>
    </source>
</evidence>
<dbReference type="EMBL" id="CP048049">
    <property type="protein sequence ID" value="QIS45938.1"/>
    <property type="molecule type" value="Genomic_DNA"/>
</dbReference>
<evidence type="ECO:0000256" key="1">
    <source>
        <dbReference type="SAM" id="MobiDB-lite"/>
    </source>
</evidence>
<name>A0AAE6XSK8_9MICO</name>
<gene>
    <name evidence="2" type="ORF">GW570_13030</name>
</gene>
<accession>A0AAE6XSK8</accession>
<feature type="region of interest" description="Disordered" evidence="1">
    <location>
        <begin position="1"/>
        <end position="24"/>
    </location>
</feature>
<proteinExistence type="predicted"/>
<dbReference type="AlphaFoldDB" id="A0AAE6XSK8"/>
<keyword evidence="3" id="KW-1185">Reference proteome</keyword>
<organism evidence="2 3">
    <name type="scientific">Clavibacter capsici</name>
    <dbReference type="NCBI Taxonomy" id="1874630"/>
    <lineage>
        <taxon>Bacteria</taxon>
        <taxon>Bacillati</taxon>
        <taxon>Actinomycetota</taxon>
        <taxon>Actinomycetes</taxon>
        <taxon>Micrococcales</taxon>
        <taxon>Microbacteriaceae</taxon>
        <taxon>Clavibacter</taxon>
    </lineage>
</organism>
<reference evidence="2 3" key="1">
    <citation type="journal article" date="2020" name="Mol. Plant Pathol.">
        <title>Plasmid composition and the chpG gene determine the virulence level of Clavibacter capsici natural isolates in pepper.</title>
        <authorList>
            <person name="Hwang I.S."/>
            <person name="Lee H.M."/>
            <person name="Oh E.J."/>
            <person name="Lee S."/>
            <person name="Heu S."/>
            <person name="Oh C.S."/>
        </authorList>
    </citation>
    <scope>NUCLEOTIDE SEQUENCE [LARGE SCALE GENOMIC DNA]</scope>
    <source>
        <strain evidence="2 3">1101</strain>
    </source>
</reference>
<sequence>MTDMTEDEYEELARRLTDPDTPVLGVGPILTGEAAAAHGRAFMLREYGSMEAIEQAIEDARRYEAGKRATADTDADLDPDAIPASEPVVHAVIPAADFAAFRELERRSGLEQAELVRRAVHELLVAEKLVS</sequence>
<evidence type="ECO:0000313" key="2">
    <source>
        <dbReference type="EMBL" id="QIS45938.1"/>
    </source>
</evidence>
<protein>
    <recommendedName>
        <fullName evidence="4">Ribbon-helix-helix protein CopG domain-containing protein</fullName>
    </recommendedName>
</protein>
<dbReference type="Proteomes" id="UP000503164">
    <property type="component" value="Chromosome"/>
</dbReference>
<feature type="compositionally biased region" description="Acidic residues" evidence="1">
    <location>
        <begin position="1"/>
        <end position="10"/>
    </location>
</feature>
<dbReference type="RefSeq" id="WP_157883543.1">
    <property type="nucleotide sequence ID" value="NZ_CP012573.1"/>
</dbReference>
<evidence type="ECO:0000313" key="3">
    <source>
        <dbReference type="Proteomes" id="UP000503164"/>
    </source>
</evidence>